<evidence type="ECO:0000256" key="3">
    <source>
        <dbReference type="ARBA" id="ARBA00023015"/>
    </source>
</evidence>
<dbReference type="Pfam" id="PF00155">
    <property type="entry name" value="Aminotran_1_2"/>
    <property type="match status" value="1"/>
</dbReference>
<accession>A0A4Z1QV09</accession>
<dbReference type="InterPro" id="IPR004839">
    <property type="entry name" value="Aminotransferase_I/II_large"/>
</dbReference>
<evidence type="ECO:0000256" key="5">
    <source>
        <dbReference type="ARBA" id="ARBA00023163"/>
    </source>
</evidence>
<dbReference type="Gene3D" id="3.40.640.10">
    <property type="entry name" value="Type I PLP-dependent aspartate aminotransferase-like (Major domain)"/>
    <property type="match status" value="1"/>
</dbReference>
<dbReference type="GO" id="GO:0008483">
    <property type="term" value="F:transaminase activity"/>
    <property type="evidence" value="ECO:0007669"/>
    <property type="project" value="UniProtKB-KW"/>
</dbReference>
<dbReference type="InterPro" id="IPR000524">
    <property type="entry name" value="Tscrpt_reg_HTH_GntR"/>
</dbReference>
<keyword evidence="2" id="KW-0663">Pyridoxal phosphate</keyword>
<dbReference type="GO" id="GO:0003700">
    <property type="term" value="F:DNA-binding transcription factor activity"/>
    <property type="evidence" value="ECO:0007669"/>
    <property type="project" value="InterPro"/>
</dbReference>
<dbReference type="InterPro" id="IPR051446">
    <property type="entry name" value="HTH_trans_reg/aminotransferase"/>
</dbReference>
<proteinExistence type="inferred from homology"/>
<comment type="similarity">
    <text evidence="1">In the C-terminal section; belongs to the class-I pyridoxal-phosphate-dependent aminotransferase family.</text>
</comment>
<dbReference type="CDD" id="cd00609">
    <property type="entry name" value="AAT_like"/>
    <property type="match status" value="1"/>
</dbReference>
<dbReference type="Gene3D" id="1.10.10.10">
    <property type="entry name" value="Winged helix-like DNA-binding domain superfamily/Winged helix DNA-binding domain"/>
    <property type="match status" value="1"/>
</dbReference>
<evidence type="ECO:0000313" key="7">
    <source>
        <dbReference type="Proteomes" id="UP000298735"/>
    </source>
</evidence>
<reference evidence="6" key="1">
    <citation type="submission" date="2022-10" db="EMBL/GenBank/DDBJ databases">
        <title>Complete genome sequence of Agrobacterium salinitolerans CFBP5507.</title>
        <authorList>
            <person name="Tchabashvili S."/>
            <person name="Yen H.-C."/>
            <person name="Haryono M."/>
            <person name="Lin Y.-C."/>
            <person name="Lai E.-M."/>
            <person name="Kuo C.-H."/>
        </authorList>
    </citation>
    <scope>NUCLEOTIDE SEQUENCE</scope>
    <source>
        <strain evidence="6">CFBP5507</strain>
    </source>
</reference>
<dbReference type="OrthoDB" id="9804020at2"/>
<dbReference type="InterPro" id="IPR036390">
    <property type="entry name" value="WH_DNA-bd_sf"/>
</dbReference>
<dbReference type="PANTHER" id="PTHR46577">
    <property type="entry name" value="HTH-TYPE TRANSCRIPTIONAL REGULATORY PROTEIN GABR"/>
    <property type="match status" value="1"/>
</dbReference>
<keyword evidence="5" id="KW-0804">Transcription</keyword>
<evidence type="ECO:0000256" key="2">
    <source>
        <dbReference type="ARBA" id="ARBA00022898"/>
    </source>
</evidence>
<organism evidence="6 7">
    <name type="scientific">Agrobacterium salinitolerans</name>
    <dbReference type="NCBI Taxonomy" id="1183413"/>
    <lineage>
        <taxon>Bacteria</taxon>
        <taxon>Pseudomonadati</taxon>
        <taxon>Pseudomonadota</taxon>
        <taxon>Alphaproteobacteria</taxon>
        <taxon>Hyphomicrobiales</taxon>
        <taxon>Rhizobiaceae</taxon>
        <taxon>Rhizobium/Agrobacterium group</taxon>
        <taxon>Agrobacterium</taxon>
    </lineage>
</organism>
<dbReference type="SUPFAM" id="SSF46785">
    <property type="entry name" value="Winged helix' DNA-binding domain"/>
    <property type="match status" value="1"/>
</dbReference>
<dbReference type="GO" id="GO:0030170">
    <property type="term" value="F:pyridoxal phosphate binding"/>
    <property type="evidence" value="ECO:0007669"/>
    <property type="project" value="InterPro"/>
</dbReference>
<dbReference type="InterPro" id="IPR015424">
    <property type="entry name" value="PyrdxlP-dep_Trfase"/>
</dbReference>
<evidence type="ECO:0000313" key="6">
    <source>
        <dbReference type="EMBL" id="UYZ09565.1"/>
    </source>
</evidence>
<protein>
    <submittedName>
        <fullName evidence="6">PLP-dependent aminotransferase family protein</fullName>
    </submittedName>
</protein>
<keyword evidence="4" id="KW-0238">DNA-binding</keyword>
<evidence type="ECO:0000256" key="4">
    <source>
        <dbReference type="ARBA" id="ARBA00023125"/>
    </source>
</evidence>
<dbReference type="KEGG" id="asal:CFBP5507_17925"/>
<keyword evidence="6" id="KW-0808">Transferase</keyword>
<dbReference type="Pfam" id="PF00392">
    <property type="entry name" value="GntR"/>
    <property type="match status" value="1"/>
</dbReference>
<dbReference type="RefSeq" id="WP_137411819.1">
    <property type="nucleotide sequence ID" value="NZ_CP109969.1"/>
</dbReference>
<dbReference type="InterPro" id="IPR015421">
    <property type="entry name" value="PyrdxlP-dep_Trfase_major"/>
</dbReference>
<name>A0A4Z1QV09_9HYPH</name>
<sequence>MSEIVEARWLAEKITNKTIRGIALETSALVRAGLLPVGTRLPAIRDLAYELGVSPATISEAWSELRQQKIVSGRGRNGTWVCAERFVAKPERLASAGHYGANVLDLSMAVPDRALLPPLAKAMVHATSVSDLNSYERSRIVPELKDALADDWPYAAEAFLAINGGYNGVYTTIRALVRPGSVVAVEHPTAMRLLDILEDLGVKIVPVLSDEEGPMPPALKQAMTERPAGFLFQPRLHSVTGQTVTPERMQALADVLADSDTLIIEDDGIADISTAQPVSLGSRFPDRTVRIVSFSKTLGPDLRLAVLSGSKAIVEQIQSYRAFSAGWTSRVLQAAAAWLIRDKETSEIVANARAIYQKRRDALARELLERGVTTMPGSGLCLWVPVESESFALVTLAARNIAVVPGNKFSILPSSHIRVATSKLDSGHGQVAESIALAHQR</sequence>
<gene>
    <name evidence="6" type="ORF">CFBP5507_17925</name>
</gene>
<dbReference type="InterPro" id="IPR036388">
    <property type="entry name" value="WH-like_DNA-bd_sf"/>
</dbReference>
<keyword evidence="6" id="KW-0032">Aminotransferase</keyword>
<dbReference type="GO" id="GO:0003677">
    <property type="term" value="F:DNA binding"/>
    <property type="evidence" value="ECO:0007669"/>
    <property type="project" value="UniProtKB-KW"/>
</dbReference>
<dbReference type="PANTHER" id="PTHR46577:SF1">
    <property type="entry name" value="HTH-TYPE TRANSCRIPTIONAL REGULATORY PROTEIN GABR"/>
    <property type="match status" value="1"/>
</dbReference>
<dbReference type="SUPFAM" id="SSF53383">
    <property type="entry name" value="PLP-dependent transferases"/>
    <property type="match status" value="1"/>
</dbReference>
<evidence type="ECO:0000256" key="1">
    <source>
        <dbReference type="ARBA" id="ARBA00005384"/>
    </source>
</evidence>
<dbReference type="SMART" id="SM00345">
    <property type="entry name" value="HTH_GNTR"/>
    <property type="match status" value="1"/>
</dbReference>
<dbReference type="AlphaFoldDB" id="A0A4Z1QV09"/>
<dbReference type="Proteomes" id="UP000298735">
    <property type="component" value="Chromosome Linear"/>
</dbReference>
<keyword evidence="3" id="KW-0805">Transcription regulation</keyword>
<dbReference type="PROSITE" id="PS50949">
    <property type="entry name" value="HTH_GNTR"/>
    <property type="match status" value="1"/>
</dbReference>
<dbReference type="EMBL" id="CP109969">
    <property type="protein sequence ID" value="UYZ09565.1"/>
    <property type="molecule type" value="Genomic_DNA"/>
</dbReference>